<name>A0A2G5TR45_9PELO</name>
<dbReference type="InterPro" id="IPR002900">
    <property type="entry name" value="DUF38/FTH_CAE_spp"/>
</dbReference>
<protein>
    <recommendedName>
        <fullName evidence="2">DUF38 domain-containing protein</fullName>
    </recommendedName>
</protein>
<evidence type="ECO:0000259" key="2">
    <source>
        <dbReference type="Pfam" id="PF01827"/>
    </source>
</evidence>
<dbReference type="Proteomes" id="UP000230233">
    <property type="component" value="Chromosome V"/>
</dbReference>
<keyword evidence="4" id="KW-1185">Reference proteome</keyword>
<feature type="domain" description="DUF38" evidence="2">
    <location>
        <begin position="205"/>
        <end position="346"/>
    </location>
</feature>
<keyword evidence="1" id="KW-1133">Transmembrane helix</keyword>
<evidence type="ECO:0000256" key="1">
    <source>
        <dbReference type="SAM" id="Phobius"/>
    </source>
</evidence>
<evidence type="ECO:0000313" key="3">
    <source>
        <dbReference type="EMBL" id="PIC29744.1"/>
    </source>
</evidence>
<accession>A0A2G5TR45</accession>
<dbReference type="GO" id="GO:0045087">
    <property type="term" value="P:innate immune response"/>
    <property type="evidence" value="ECO:0007669"/>
    <property type="project" value="TreeGrafter"/>
</dbReference>
<dbReference type="EMBL" id="PDUG01000005">
    <property type="protein sequence ID" value="PIC29744.1"/>
    <property type="molecule type" value="Genomic_DNA"/>
</dbReference>
<dbReference type="PANTHER" id="PTHR23015">
    <property type="entry name" value="UNCHARACTERIZED C.ELEGANS PROTEIN"/>
    <property type="match status" value="1"/>
</dbReference>
<proteinExistence type="predicted"/>
<dbReference type="PANTHER" id="PTHR23015:SF25">
    <property type="entry name" value="DUF38 DOMAIN-CONTAINING PROTEIN-RELATED"/>
    <property type="match status" value="1"/>
</dbReference>
<organism evidence="3 4">
    <name type="scientific">Caenorhabditis nigoni</name>
    <dbReference type="NCBI Taxonomy" id="1611254"/>
    <lineage>
        <taxon>Eukaryota</taxon>
        <taxon>Metazoa</taxon>
        <taxon>Ecdysozoa</taxon>
        <taxon>Nematoda</taxon>
        <taxon>Chromadorea</taxon>
        <taxon>Rhabditida</taxon>
        <taxon>Rhabditina</taxon>
        <taxon>Rhabditomorpha</taxon>
        <taxon>Rhabditoidea</taxon>
        <taxon>Rhabditidae</taxon>
        <taxon>Peloderinae</taxon>
        <taxon>Caenorhabditis</taxon>
    </lineage>
</organism>
<evidence type="ECO:0000313" key="4">
    <source>
        <dbReference type="Proteomes" id="UP000230233"/>
    </source>
</evidence>
<reference evidence="4" key="1">
    <citation type="submission" date="2017-10" db="EMBL/GenBank/DDBJ databases">
        <title>Rapid genome shrinkage in a self-fertile nematode reveals novel sperm competition proteins.</title>
        <authorList>
            <person name="Yin D."/>
            <person name="Schwarz E.M."/>
            <person name="Thomas C.G."/>
            <person name="Felde R.L."/>
            <person name="Korf I.F."/>
            <person name="Cutter A.D."/>
            <person name="Schartner C.M."/>
            <person name="Ralston E.J."/>
            <person name="Meyer B.J."/>
            <person name="Haag E.S."/>
        </authorList>
    </citation>
    <scope>NUCLEOTIDE SEQUENCE [LARGE SCALE GENOMIC DNA]</scope>
    <source>
        <strain evidence="4">JU1422</strain>
    </source>
</reference>
<gene>
    <name evidence="3" type="primary">Cnig_chr_V.g21238</name>
    <name evidence="3" type="ORF">B9Z55_021238</name>
</gene>
<dbReference type="InterPro" id="IPR040161">
    <property type="entry name" value="FB224"/>
</dbReference>
<feature type="transmembrane region" description="Helical" evidence="1">
    <location>
        <begin position="6"/>
        <end position="27"/>
    </location>
</feature>
<keyword evidence="1" id="KW-0472">Membrane</keyword>
<dbReference type="AlphaFoldDB" id="A0A2G5TR45"/>
<dbReference type="Pfam" id="PF01827">
    <property type="entry name" value="FTH"/>
    <property type="match status" value="1"/>
</dbReference>
<keyword evidence="1" id="KW-0812">Transmembrane</keyword>
<comment type="caution">
    <text evidence="3">The sequence shown here is derived from an EMBL/GenBank/DDBJ whole genome shotgun (WGS) entry which is preliminary data.</text>
</comment>
<dbReference type="OrthoDB" id="5876763at2759"/>
<sequence length="421" mass="49763">MDYVVLILIMFRFLKSFYCVFIISLLVPRLYKTSKLKVRNPTSMETKERTQIENDVCEETVRSVFENPLPMKSILNQLECFDIQRLRTVNSAIRKCIDTLKPNPRIEKYEILFNFTDNWNQIDVYVELESGEFKGSTYTTCESSFFINYEYFPAQSREELCLNDFEATLRYQMSCMEELTIAYEYIERSSYIFGGKDNPYEELSKKTGEILKRRAHPLKTRKISMGMRQTEMLGHISAVDSSFLKTIELFLPFDTFWIRYHDIKELPIEVDQLSQTDQWKNAEQLFSTLLAITTPIQKMNVLHFSVLEILVETISSQDVDYLKTNLLKSTTFQKFKISFRETTIDESLHTLIGEPYSNFSSLKKVWYFQIQNTDYYIQIDLDIRDVRNIERNLIPKVIIFTRVPKEDAPFVELPINQLMIN</sequence>